<dbReference type="Proteomes" id="UP000001036">
    <property type="component" value="Chromosome"/>
</dbReference>
<keyword evidence="5 11" id="KW-1133">Transmembrane helix</keyword>
<evidence type="ECO:0000256" key="11">
    <source>
        <dbReference type="SAM" id="Phobius"/>
    </source>
</evidence>
<dbReference type="EMBL" id="CP000934">
    <property type="protein sequence ID" value="ACE84742.1"/>
    <property type="molecule type" value="Genomic_DNA"/>
</dbReference>
<dbReference type="STRING" id="498211.CJA_2912"/>
<dbReference type="HOGENOM" id="CLU_029697_0_0_6"/>
<evidence type="ECO:0000259" key="12">
    <source>
        <dbReference type="Pfam" id="PF03600"/>
    </source>
</evidence>
<dbReference type="PANTHER" id="PTHR43269:SF2">
    <property type="entry name" value="SODIUM_PROTON ANTIPORTER 1-RELATED"/>
    <property type="match status" value="1"/>
</dbReference>
<evidence type="ECO:0000256" key="3">
    <source>
        <dbReference type="ARBA" id="ARBA00022449"/>
    </source>
</evidence>
<organism evidence="13 14">
    <name type="scientific">Cellvibrio japonicus (strain Ueda107)</name>
    <name type="common">Pseudomonas fluorescens subsp. cellulosa</name>
    <dbReference type="NCBI Taxonomy" id="498211"/>
    <lineage>
        <taxon>Bacteria</taxon>
        <taxon>Pseudomonadati</taxon>
        <taxon>Pseudomonadota</taxon>
        <taxon>Gammaproteobacteria</taxon>
        <taxon>Cellvibrionales</taxon>
        <taxon>Cellvibrionaceae</taxon>
        <taxon>Cellvibrio</taxon>
    </lineage>
</organism>
<dbReference type="InterPro" id="IPR045016">
    <property type="entry name" value="NhaD-like"/>
</dbReference>
<dbReference type="GO" id="GO:0016020">
    <property type="term" value="C:membrane"/>
    <property type="evidence" value="ECO:0007669"/>
    <property type="project" value="UniProtKB-SubCell"/>
</dbReference>
<reference evidence="13 14" key="1">
    <citation type="journal article" date="2008" name="J. Bacteriol.">
        <title>Insights into plant cell wall degradation from the genome sequence of the soil bacterium Cellvibrio japonicus.</title>
        <authorList>
            <person name="Deboy R.T."/>
            <person name="Mongodin E.F."/>
            <person name="Fouts D.E."/>
            <person name="Tailford L.E."/>
            <person name="Khouri H."/>
            <person name="Emerson J.B."/>
            <person name="Mohamoud Y."/>
            <person name="Watkins K."/>
            <person name="Henrissat B."/>
            <person name="Gilbert H.J."/>
            <person name="Nelson K.E."/>
        </authorList>
    </citation>
    <scope>NUCLEOTIDE SEQUENCE [LARGE SCALE GENOMIC DNA]</scope>
    <source>
        <strain evidence="13 14">Ueda107</strain>
    </source>
</reference>
<keyword evidence="9" id="KW-0739">Sodium transport</keyword>
<dbReference type="GO" id="GO:0015297">
    <property type="term" value="F:antiporter activity"/>
    <property type="evidence" value="ECO:0007669"/>
    <property type="project" value="UniProtKB-KW"/>
</dbReference>
<evidence type="ECO:0000256" key="1">
    <source>
        <dbReference type="ARBA" id="ARBA00004141"/>
    </source>
</evidence>
<evidence type="ECO:0000256" key="2">
    <source>
        <dbReference type="ARBA" id="ARBA00022448"/>
    </source>
</evidence>
<keyword evidence="4 11" id="KW-0812">Transmembrane</keyword>
<keyword evidence="14" id="KW-1185">Reference proteome</keyword>
<evidence type="ECO:0000313" key="14">
    <source>
        <dbReference type="Proteomes" id="UP000001036"/>
    </source>
</evidence>
<dbReference type="RefSeq" id="WP_012488496.1">
    <property type="nucleotide sequence ID" value="NC_010995.1"/>
</dbReference>
<feature type="transmembrane region" description="Helical" evidence="11">
    <location>
        <begin position="284"/>
        <end position="302"/>
    </location>
</feature>
<protein>
    <submittedName>
        <fullName evidence="13">Putative Na+/H+ antiporter NhaD</fullName>
    </submittedName>
</protein>
<evidence type="ECO:0000313" key="13">
    <source>
        <dbReference type="EMBL" id="ACE84742.1"/>
    </source>
</evidence>
<feature type="transmembrane region" description="Helical" evidence="11">
    <location>
        <begin position="226"/>
        <end position="246"/>
    </location>
</feature>
<feature type="domain" description="Citrate transporter-like" evidence="12">
    <location>
        <begin position="30"/>
        <end position="360"/>
    </location>
</feature>
<feature type="transmembrane region" description="Helical" evidence="11">
    <location>
        <begin position="108"/>
        <end position="140"/>
    </location>
</feature>
<evidence type="ECO:0000256" key="8">
    <source>
        <dbReference type="ARBA" id="ARBA00023136"/>
    </source>
</evidence>
<evidence type="ECO:0000256" key="7">
    <source>
        <dbReference type="ARBA" id="ARBA00023065"/>
    </source>
</evidence>
<feature type="transmembrane region" description="Helical" evidence="11">
    <location>
        <begin position="356"/>
        <end position="379"/>
    </location>
</feature>
<dbReference type="PANTHER" id="PTHR43269">
    <property type="entry name" value="SODIUM/PROTON ANTIPORTER 1-RELATED"/>
    <property type="match status" value="1"/>
</dbReference>
<dbReference type="AlphaFoldDB" id="B3PCK3"/>
<dbReference type="NCBIfam" id="NF038006">
    <property type="entry name" value="NhaD_1"/>
    <property type="match status" value="2"/>
</dbReference>
<evidence type="ECO:0000256" key="4">
    <source>
        <dbReference type="ARBA" id="ARBA00022692"/>
    </source>
</evidence>
<gene>
    <name evidence="13" type="ordered locus">CJA_2912</name>
</gene>
<keyword evidence="2" id="KW-0813">Transport</keyword>
<keyword evidence="6" id="KW-0915">Sodium</keyword>
<comment type="similarity">
    <text evidence="10">Belongs to the NhaD Na(+)/H(+) (TC 2.A.62) antiporter family.</text>
</comment>
<keyword evidence="3" id="KW-0050">Antiport</keyword>
<keyword evidence="7" id="KW-0406">Ion transport</keyword>
<proteinExistence type="inferred from homology"/>
<feature type="transmembrane region" description="Helical" evidence="11">
    <location>
        <begin position="189"/>
        <end position="214"/>
    </location>
</feature>
<evidence type="ECO:0000256" key="9">
    <source>
        <dbReference type="ARBA" id="ARBA00023201"/>
    </source>
</evidence>
<keyword evidence="8 11" id="KW-0472">Membrane</keyword>
<dbReference type="OrthoDB" id="9772058at2"/>
<dbReference type="InterPro" id="IPR004680">
    <property type="entry name" value="Cit_transptr-like_dom"/>
</dbReference>
<comment type="subcellular location">
    <subcellularLocation>
        <location evidence="1">Membrane</location>
        <topology evidence="1">Multi-pass membrane protein</topology>
    </subcellularLocation>
</comment>
<feature type="transmembrane region" description="Helical" evidence="11">
    <location>
        <begin position="252"/>
        <end position="272"/>
    </location>
</feature>
<evidence type="ECO:0000256" key="10">
    <source>
        <dbReference type="ARBA" id="ARBA00025753"/>
    </source>
</evidence>
<feature type="transmembrane region" description="Helical" evidence="11">
    <location>
        <begin position="152"/>
        <end position="177"/>
    </location>
</feature>
<feature type="transmembrane region" description="Helical" evidence="11">
    <location>
        <begin position="69"/>
        <end position="88"/>
    </location>
</feature>
<dbReference type="KEGG" id="cja:CJA_2912"/>
<dbReference type="Pfam" id="PF03600">
    <property type="entry name" value="CitMHS"/>
    <property type="match status" value="1"/>
</dbReference>
<feature type="transmembrane region" description="Helical" evidence="11">
    <location>
        <begin position="322"/>
        <end position="344"/>
    </location>
</feature>
<dbReference type="GO" id="GO:0006814">
    <property type="term" value="P:sodium ion transport"/>
    <property type="evidence" value="ECO:0007669"/>
    <property type="project" value="UniProtKB-KW"/>
</dbReference>
<name>B3PCK3_CELJU</name>
<evidence type="ECO:0000256" key="5">
    <source>
        <dbReference type="ARBA" id="ARBA00022989"/>
    </source>
</evidence>
<feature type="transmembrane region" description="Helical" evidence="11">
    <location>
        <begin position="399"/>
        <end position="417"/>
    </location>
</feature>
<feature type="transmembrane region" description="Helical" evidence="11">
    <location>
        <begin position="32"/>
        <end position="48"/>
    </location>
</feature>
<accession>B3PCK3</accession>
<dbReference type="eggNOG" id="COG1055">
    <property type="taxonomic scope" value="Bacteria"/>
</dbReference>
<sequence length="419" mass="45938">MSFTLEVVLVIFALLALLGVIFEEVIHINKAKITLFFGALSWLVMFMFSSGESQQEIMLEKLNHNLLEIATLWLFLMATMTFVAYLNAKGIVQTVVQRFCPAQMTKRKLMLIVALFAMMLSMICDNVTATLVTLGLVHAFNVDKRTRIKMAVLVVFAVNSGGVALITGDVTTLMIFLSGHVTMLQLLTLWLPAIAGVLVLASLMFPGVTGVVTTEKDPRSFTGMDWAIVVTFFSTILCTMLFNFFFHVPPVLTFLVGLSIMFFIGHFMNMDPEETRILEYVRQIEYETLLFFLGVLLLVGMLKEIGTLDVLTGFYTQVAPTYANYMMGLCSALIDNVPLTAALLKSDPILPTAEWLALTYGVGVGGSMLAIGSAAGIIAMSKVQGLTFGAFLRYTPLVLIAYSCGYVVAVFLANSLFGG</sequence>
<evidence type="ECO:0000256" key="6">
    <source>
        <dbReference type="ARBA" id="ARBA00023053"/>
    </source>
</evidence>